<evidence type="ECO:0000313" key="1">
    <source>
        <dbReference type="EMBL" id="GAA3845324.1"/>
    </source>
</evidence>
<gene>
    <name evidence="1" type="ORF">GCM10022226_80660</name>
</gene>
<proteinExistence type="predicted"/>
<evidence type="ECO:0000313" key="2">
    <source>
        <dbReference type="Proteomes" id="UP001500888"/>
    </source>
</evidence>
<name>A0ABP7JJ14_9ACTN</name>
<protein>
    <submittedName>
        <fullName evidence="1">Uncharacterized protein</fullName>
    </submittedName>
</protein>
<dbReference type="RefSeq" id="WP_344953159.1">
    <property type="nucleotide sequence ID" value="NZ_BAAAZR010000063.1"/>
</dbReference>
<dbReference type="Proteomes" id="UP001500888">
    <property type="component" value="Unassembled WGS sequence"/>
</dbReference>
<sequence length="110" mass="12606">MAVDLHAVVLDRAPLGLEELIAQVRMSRDLDVAGPRDTVLEHRGQRHAQLGQMRIEQARVRPVVIHGRDPFTDDRFEFVEEEERLRLGTQAAGVDIRPFATRQRLHQILP</sequence>
<keyword evidence="2" id="KW-1185">Reference proteome</keyword>
<comment type="caution">
    <text evidence="1">The sequence shown here is derived from an EMBL/GenBank/DDBJ whole genome shotgun (WGS) entry which is preliminary data.</text>
</comment>
<dbReference type="EMBL" id="BAAAZR010000063">
    <property type="protein sequence ID" value="GAA3845324.1"/>
    <property type="molecule type" value="Genomic_DNA"/>
</dbReference>
<organism evidence="1 2">
    <name type="scientific">Sphaerisporangium flaviroseum</name>
    <dbReference type="NCBI Taxonomy" id="509199"/>
    <lineage>
        <taxon>Bacteria</taxon>
        <taxon>Bacillati</taxon>
        <taxon>Actinomycetota</taxon>
        <taxon>Actinomycetes</taxon>
        <taxon>Streptosporangiales</taxon>
        <taxon>Streptosporangiaceae</taxon>
        <taxon>Sphaerisporangium</taxon>
    </lineage>
</organism>
<accession>A0ABP7JJ14</accession>
<reference evidence="2" key="1">
    <citation type="journal article" date="2019" name="Int. J. Syst. Evol. Microbiol.">
        <title>The Global Catalogue of Microorganisms (GCM) 10K type strain sequencing project: providing services to taxonomists for standard genome sequencing and annotation.</title>
        <authorList>
            <consortium name="The Broad Institute Genomics Platform"/>
            <consortium name="The Broad Institute Genome Sequencing Center for Infectious Disease"/>
            <person name="Wu L."/>
            <person name="Ma J."/>
        </authorList>
    </citation>
    <scope>NUCLEOTIDE SEQUENCE [LARGE SCALE GENOMIC DNA]</scope>
    <source>
        <strain evidence="2">JCM 16908</strain>
    </source>
</reference>